<dbReference type="PANTHER" id="PTHR43047">
    <property type="entry name" value="TWO-COMPONENT HISTIDINE PROTEIN KINASE"/>
    <property type="match status" value="1"/>
</dbReference>
<dbReference type="PRINTS" id="PR00344">
    <property type="entry name" value="BCTRLSENSOR"/>
</dbReference>
<dbReference type="GO" id="GO:0000155">
    <property type="term" value="F:phosphorelay sensor kinase activity"/>
    <property type="evidence" value="ECO:0007669"/>
    <property type="project" value="InterPro"/>
</dbReference>
<dbReference type="Pfam" id="PF13426">
    <property type="entry name" value="PAS_9"/>
    <property type="match status" value="1"/>
</dbReference>
<evidence type="ECO:0000256" key="1">
    <source>
        <dbReference type="ARBA" id="ARBA00000085"/>
    </source>
</evidence>
<dbReference type="Gene3D" id="1.10.287.130">
    <property type="match status" value="1"/>
</dbReference>
<evidence type="ECO:0000259" key="7">
    <source>
        <dbReference type="PROSITE" id="PS50112"/>
    </source>
</evidence>
<dbReference type="SUPFAM" id="SSF47384">
    <property type="entry name" value="Homodimeric domain of signal transducing histidine kinase"/>
    <property type="match status" value="1"/>
</dbReference>
<evidence type="ECO:0000256" key="5">
    <source>
        <dbReference type="ARBA" id="ARBA00022777"/>
    </source>
</evidence>
<evidence type="ECO:0000256" key="4">
    <source>
        <dbReference type="ARBA" id="ARBA00022679"/>
    </source>
</evidence>
<keyword evidence="4" id="KW-0808">Transferase</keyword>
<dbReference type="Proteomes" id="UP000252733">
    <property type="component" value="Unassembled WGS sequence"/>
</dbReference>
<dbReference type="InterPro" id="IPR003594">
    <property type="entry name" value="HATPase_dom"/>
</dbReference>
<dbReference type="SUPFAM" id="SSF55785">
    <property type="entry name" value="PYP-like sensor domain (PAS domain)"/>
    <property type="match status" value="3"/>
</dbReference>
<dbReference type="PANTHER" id="PTHR43047:SF64">
    <property type="entry name" value="HISTIDINE KINASE CONTAINING CHEY-HOMOLOGOUS RECEIVER DOMAIN AND PAS DOMAIN-RELATED"/>
    <property type="match status" value="1"/>
</dbReference>
<dbReference type="InterPro" id="IPR036890">
    <property type="entry name" value="HATPase_C_sf"/>
</dbReference>
<dbReference type="RefSeq" id="WP_114436717.1">
    <property type="nucleotide sequence ID" value="NZ_QPIZ01000006.1"/>
</dbReference>
<dbReference type="InterPro" id="IPR005467">
    <property type="entry name" value="His_kinase_dom"/>
</dbReference>
<evidence type="ECO:0000259" key="6">
    <source>
        <dbReference type="PROSITE" id="PS50109"/>
    </source>
</evidence>
<evidence type="ECO:0000259" key="8">
    <source>
        <dbReference type="PROSITE" id="PS50113"/>
    </source>
</evidence>
<keyword evidence="5" id="KW-0418">Kinase</keyword>
<dbReference type="EMBL" id="QPIZ01000006">
    <property type="protein sequence ID" value="RCW37445.1"/>
    <property type="molecule type" value="Genomic_DNA"/>
</dbReference>
<dbReference type="InterPro" id="IPR000700">
    <property type="entry name" value="PAS-assoc_C"/>
</dbReference>
<dbReference type="Pfam" id="PF02518">
    <property type="entry name" value="HATPase_c"/>
    <property type="match status" value="1"/>
</dbReference>
<dbReference type="InterPro" id="IPR036097">
    <property type="entry name" value="HisK_dim/P_sf"/>
</dbReference>
<dbReference type="InterPro" id="IPR013767">
    <property type="entry name" value="PAS_fold"/>
</dbReference>
<dbReference type="AlphaFoldDB" id="A0A368VB33"/>
<evidence type="ECO:0000313" key="10">
    <source>
        <dbReference type="Proteomes" id="UP000252733"/>
    </source>
</evidence>
<dbReference type="EC" id="2.7.13.3" evidence="2"/>
<feature type="domain" description="PAS" evidence="7">
    <location>
        <begin position="387"/>
        <end position="423"/>
    </location>
</feature>
<proteinExistence type="predicted"/>
<gene>
    <name evidence="9" type="ORF">DFO77_106139</name>
</gene>
<keyword evidence="3" id="KW-0597">Phosphoprotein</keyword>
<dbReference type="InterPro" id="IPR003661">
    <property type="entry name" value="HisK_dim/P_dom"/>
</dbReference>
<evidence type="ECO:0000313" key="9">
    <source>
        <dbReference type="EMBL" id="RCW37445.1"/>
    </source>
</evidence>
<dbReference type="InterPro" id="IPR035965">
    <property type="entry name" value="PAS-like_dom_sf"/>
</dbReference>
<dbReference type="Gene3D" id="3.30.565.10">
    <property type="entry name" value="Histidine kinase-like ATPase, C-terminal domain"/>
    <property type="match status" value="1"/>
</dbReference>
<reference evidence="9 10" key="1">
    <citation type="submission" date="2018-07" db="EMBL/GenBank/DDBJ databases">
        <title>Freshwater and sediment microbial communities from various areas in North America, analyzing microbe dynamics in response to fracking.</title>
        <authorList>
            <person name="Lamendella R."/>
        </authorList>
    </citation>
    <scope>NUCLEOTIDE SEQUENCE [LARGE SCALE GENOMIC DNA]</scope>
    <source>
        <strain evidence="9 10">160A</strain>
    </source>
</reference>
<dbReference type="Gene3D" id="3.30.450.20">
    <property type="entry name" value="PAS domain"/>
    <property type="match status" value="3"/>
</dbReference>
<dbReference type="CDD" id="cd00130">
    <property type="entry name" value="PAS"/>
    <property type="match status" value="1"/>
</dbReference>
<dbReference type="InterPro" id="IPR000014">
    <property type="entry name" value="PAS"/>
</dbReference>
<evidence type="ECO:0000256" key="2">
    <source>
        <dbReference type="ARBA" id="ARBA00012438"/>
    </source>
</evidence>
<dbReference type="FunFam" id="3.30.565.10:FF:000010">
    <property type="entry name" value="Sensor histidine kinase RcsC"/>
    <property type="match status" value="1"/>
</dbReference>
<feature type="domain" description="PAS" evidence="7">
    <location>
        <begin position="262"/>
        <end position="316"/>
    </location>
</feature>
<dbReference type="PROSITE" id="PS50109">
    <property type="entry name" value="HIS_KIN"/>
    <property type="match status" value="1"/>
</dbReference>
<dbReference type="PROSITE" id="PS50113">
    <property type="entry name" value="PAC"/>
    <property type="match status" value="1"/>
</dbReference>
<dbReference type="Pfam" id="PF00512">
    <property type="entry name" value="HisKA"/>
    <property type="match status" value="1"/>
</dbReference>
<dbReference type="CDD" id="cd16922">
    <property type="entry name" value="HATPase_EvgS-ArcB-TorS-like"/>
    <property type="match status" value="1"/>
</dbReference>
<accession>A0A368VB33</accession>
<feature type="domain" description="Histidine kinase" evidence="6">
    <location>
        <begin position="514"/>
        <end position="735"/>
    </location>
</feature>
<name>A0A368VB33_9BACT</name>
<dbReference type="SUPFAM" id="SSF55874">
    <property type="entry name" value="ATPase domain of HSP90 chaperone/DNA topoisomerase II/histidine kinase"/>
    <property type="match status" value="1"/>
</dbReference>
<dbReference type="SMART" id="SM00388">
    <property type="entry name" value="HisKA"/>
    <property type="match status" value="1"/>
</dbReference>
<protein>
    <recommendedName>
        <fullName evidence="2">histidine kinase</fullName>
        <ecNumber evidence="2">2.7.13.3</ecNumber>
    </recommendedName>
</protein>
<dbReference type="Pfam" id="PF13188">
    <property type="entry name" value="PAS_8"/>
    <property type="match status" value="1"/>
</dbReference>
<dbReference type="Pfam" id="PF00989">
    <property type="entry name" value="PAS"/>
    <property type="match status" value="1"/>
</dbReference>
<dbReference type="SMART" id="SM00387">
    <property type="entry name" value="HATPase_c"/>
    <property type="match status" value="1"/>
</dbReference>
<feature type="domain" description="PAC" evidence="8">
    <location>
        <begin position="335"/>
        <end position="386"/>
    </location>
</feature>
<organism evidence="9 10">
    <name type="scientific">Marinilabilia salmonicolor</name>
    <dbReference type="NCBI Taxonomy" id="989"/>
    <lineage>
        <taxon>Bacteria</taxon>
        <taxon>Pseudomonadati</taxon>
        <taxon>Bacteroidota</taxon>
        <taxon>Bacteroidia</taxon>
        <taxon>Marinilabiliales</taxon>
        <taxon>Marinilabiliaceae</taxon>
        <taxon>Marinilabilia</taxon>
    </lineage>
</organism>
<dbReference type="GO" id="GO:0006355">
    <property type="term" value="P:regulation of DNA-templated transcription"/>
    <property type="evidence" value="ECO:0007669"/>
    <property type="project" value="InterPro"/>
</dbReference>
<dbReference type="InterPro" id="IPR004358">
    <property type="entry name" value="Sig_transdc_His_kin-like_C"/>
</dbReference>
<comment type="catalytic activity">
    <reaction evidence="1">
        <text>ATP + protein L-histidine = ADP + protein N-phospho-L-histidine.</text>
        <dbReference type="EC" id="2.7.13.3"/>
    </reaction>
</comment>
<evidence type="ECO:0000256" key="3">
    <source>
        <dbReference type="ARBA" id="ARBA00022553"/>
    </source>
</evidence>
<dbReference type="NCBIfam" id="TIGR00229">
    <property type="entry name" value="sensory_box"/>
    <property type="match status" value="2"/>
</dbReference>
<dbReference type="CDD" id="cd00082">
    <property type="entry name" value="HisKA"/>
    <property type="match status" value="1"/>
</dbReference>
<dbReference type="SMART" id="SM00091">
    <property type="entry name" value="PAS"/>
    <property type="match status" value="3"/>
</dbReference>
<comment type="caution">
    <text evidence="9">The sequence shown here is derived from an EMBL/GenBank/DDBJ whole genome shotgun (WGS) entry which is preliminary data.</text>
</comment>
<sequence>MSVSSKILIFGNPGRGEVLQDYLTNDFGEVIIQSDLRYVQEVLVRDSFDLLVLYSSVDSTRADDFLRWMNENALKVPVLVICEEGDFEQATSLTRAGAEQVVQWSDQPAFFPYLSEVIRKIQAESRRKELLPESENLYRTLFENIRDAVLLFYWNEESGMPETIIEANDVACRRLEYTRKELARMTPGDIDVPGATNYELVVKGLEEKGFVVFKTVHRTRTGKEIPTEVNARFFKLGGRRAILAVARNITDQQKALEDLQKSEARFRSIIESCIIGICITDKNGLFEFVNEEYCQIYGYTPEELIGKHFTMVVPDNDKDYMSGLHDDFLLKGKEIKGNWTVVDKKGREHFIIADATRIRDASGAYKKVTFVEDVTTEKEAKSALEQSEMKYQTMMENLQDPVMISNENYEIVYVNRTFRKRFGNVKKNSKCHKEVFGLKEPCPWCMAAKENMSRFRKRLEQRIHKRDYQITTVPVVFKGAYQAKMTIFRDVTKVVRARKRAEESDRLKSAFLANISHEIRTPLNAVMGFSGLLKDEDLTRDESLMYIDMINESSEHLLHVMDDIIEFSFIDSGLVEVHPVKVKIPKLLDDLLLEAEEYQKKMNKTQLQVSFRNELPETFKLFTDESRLRQILLNLLSNAVKFTEQGGITVSVSYTDNRWVLFSVKDTGIGIPARMHKVIFRRFRQADEGHTRMFGGNGLGLALCKHLAHMLGGHIELKSRPGKGSEFLLFLPERFDQSLARALDVNMIE</sequence>
<keyword evidence="10" id="KW-1185">Reference proteome</keyword>
<dbReference type="PROSITE" id="PS50112">
    <property type="entry name" value="PAS"/>
    <property type="match status" value="2"/>
</dbReference>